<dbReference type="EMBL" id="MU003812">
    <property type="protein sequence ID" value="KAF2719347.1"/>
    <property type="molecule type" value="Genomic_DNA"/>
</dbReference>
<feature type="compositionally biased region" description="Basic and acidic residues" evidence="1">
    <location>
        <begin position="1847"/>
        <end position="1859"/>
    </location>
</feature>
<feature type="compositionally biased region" description="Polar residues" evidence="1">
    <location>
        <begin position="1968"/>
        <end position="1983"/>
    </location>
</feature>
<feature type="region of interest" description="Disordered" evidence="1">
    <location>
        <begin position="396"/>
        <end position="415"/>
    </location>
</feature>
<evidence type="ECO:0000256" key="1">
    <source>
        <dbReference type="SAM" id="MobiDB-lite"/>
    </source>
</evidence>
<feature type="compositionally biased region" description="Low complexity" evidence="1">
    <location>
        <begin position="396"/>
        <end position="410"/>
    </location>
</feature>
<feature type="compositionally biased region" description="Polar residues" evidence="1">
    <location>
        <begin position="2009"/>
        <end position="2031"/>
    </location>
</feature>
<comment type="caution">
    <text evidence="2">The sequence shown here is derived from an EMBL/GenBank/DDBJ whole genome shotgun (WGS) entry which is preliminary data.</text>
</comment>
<evidence type="ECO:0000313" key="2">
    <source>
        <dbReference type="EMBL" id="KAF2719347.1"/>
    </source>
</evidence>
<keyword evidence="3" id="KW-1185">Reference proteome</keyword>
<feature type="compositionally biased region" description="Polar residues" evidence="1">
    <location>
        <begin position="2094"/>
        <end position="2104"/>
    </location>
</feature>
<feature type="compositionally biased region" description="Low complexity" evidence="1">
    <location>
        <begin position="2053"/>
        <end position="2070"/>
    </location>
</feature>
<feature type="region of interest" description="Disordered" evidence="1">
    <location>
        <begin position="1847"/>
        <end position="2039"/>
    </location>
</feature>
<dbReference type="Proteomes" id="UP000799441">
    <property type="component" value="Unassembled WGS sequence"/>
</dbReference>
<reference evidence="2" key="1">
    <citation type="journal article" date="2020" name="Stud. Mycol.">
        <title>101 Dothideomycetes genomes: a test case for predicting lifestyles and emergence of pathogens.</title>
        <authorList>
            <person name="Haridas S."/>
            <person name="Albert R."/>
            <person name="Binder M."/>
            <person name="Bloem J."/>
            <person name="Labutti K."/>
            <person name="Salamov A."/>
            <person name="Andreopoulos B."/>
            <person name="Baker S."/>
            <person name="Barry K."/>
            <person name="Bills G."/>
            <person name="Bluhm B."/>
            <person name="Cannon C."/>
            <person name="Castanera R."/>
            <person name="Culley D."/>
            <person name="Daum C."/>
            <person name="Ezra D."/>
            <person name="Gonzalez J."/>
            <person name="Henrissat B."/>
            <person name="Kuo A."/>
            <person name="Liang C."/>
            <person name="Lipzen A."/>
            <person name="Lutzoni F."/>
            <person name="Magnuson J."/>
            <person name="Mondo S."/>
            <person name="Nolan M."/>
            <person name="Ohm R."/>
            <person name="Pangilinan J."/>
            <person name="Park H.-J."/>
            <person name="Ramirez L."/>
            <person name="Alfaro M."/>
            <person name="Sun H."/>
            <person name="Tritt A."/>
            <person name="Yoshinaga Y."/>
            <person name="Zwiers L.-H."/>
            <person name="Turgeon B."/>
            <person name="Goodwin S."/>
            <person name="Spatafora J."/>
            <person name="Crous P."/>
            <person name="Grigoriev I."/>
        </authorList>
    </citation>
    <scope>NUCLEOTIDE SEQUENCE</scope>
    <source>
        <strain evidence="2">CBS 116435</strain>
    </source>
</reference>
<gene>
    <name evidence="2" type="ORF">K431DRAFT_296086</name>
</gene>
<feature type="region of interest" description="Disordered" evidence="1">
    <location>
        <begin position="2053"/>
        <end position="2104"/>
    </location>
</feature>
<feature type="compositionally biased region" description="Low complexity" evidence="1">
    <location>
        <begin position="1912"/>
        <end position="1967"/>
    </location>
</feature>
<feature type="compositionally biased region" description="Low complexity" evidence="1">
    <location>
        <begin position="1874"/>
        <end position="1892"/>
    </location>
</feature>
<name>A0A9P4Q7C6_9PEZI</name>
<evidence type="ECO:0000313" key="3">
    <source>
        <dbReference type="Proteomes" id="UP000799441"/>
    </source>
</evidence>
<feature type="compositionally biased region" description="Polar residues" evidence="1">
    <location>
        <begin position="1862"/>
        <end position="1873"/>
    </location>
</feature>
<sequence>MALVRSQSQQELKVIEDHNKSMFNICFTLVLALFGVAVPAVASAAPAAGTYSPILSMHNTFSTCSDSPKCASFTDIIEDMVIDHSTSSTPNASGFIRAYEKRHYTIITEDVVPRSANPLITQVVTVDEQTATNRPRPALASSDVLLSNLMSSKSSWKGRIASTDGAVVTVYEHVPTATLYLMSGSESTTSPTSPLLGAQVTETTALTLSPSVTTKTIESGAALVTQTVYAYDTGVQPSATGMVQTITQYEASVVESLEINSAFQDHHDYDIFIRYLLMTAGQTFTFHDLIEASPTATGAGLETFTVVVPTSKLTTSVVTLTASVQAAASTVVEQATATSFTRLAETTVTGFANDTAVPIITQHVNASTVVEVQYSNSSTPGTAPITSTTFTQLYESTSSSSTGSSSDASTVPNSDTSLWSEMASTSSQFIVLTPASTSATTVSSRVFANSTSTNMIELLSPSSSTESSGIVLSAKPESELPTITPSSAVSALSVSVLVNMTTLLFANTSTTTSTLLITTPSGLSIPAVESASYLVSNKTRPASETAASTLMSITPPSSTSVSEAISHSITNATNDSNPSTSSSIDITLITVSTKISSLDSIQSPVPPFPLSNTTHSAPSSETGSGDVHAIASIAKLSDATPATVLGSDSALLPASNTLSVSSTGMSLPGTNAIVAASTGAGSIKLNAASTVPFPFGNTTHWIDLATSASLTGTLVAASGTSSIKLSESESSPFPISNNTAAYLSSSIRYVSLATGTVSSGHTVATSTRSISLPYAFSNTTSVTSNSVAGSATGLEEAGSTGSPSFFLSNSEDVLFSTSNKTQIGLSTVISMVTISTITGTSQANLASISIKTSQTERAPYPMTNATETLVSSSGLTMAGTTHPNASQAVPYSLSNGTALWSSTGSGITSTGYVPVSSGMISSRLSLPTLNRPESAPYPMTNTTQPNLSLTPSGNSATSATAIPDSACSGASDCPSSISALESVPYPFTNSTRITYSTSSGTSLAMTRSLPTEFASSISTCTAASSCSSALSLSGNAPYPFTNATSRTQSSTATGVVSNTSGSVPIVTASGSELPNVTKSIHYPFSNSTTQSAFQTAPSTALSSSVTSSKVTASSSSWCIGTAGCSPTFRVSESASYAIINTTTSVTPSGTGITRTFDSSEFVVTASSRTSASPLHESAPYPFTNSSRFAFSLTTGSGTALPTSETVDTTAFVSVPSGIGGITSHTSTSTIPGSSFISSESPSIPPLITRSLSSGASGIFPSSSNDAPFADSTKSINLSIDVSRRPSSGTLSTFTSSLWSLVTLSESTISPTNTTQPQVLPLEAQSSTKISPSATGTVGTASISVESFRSAPYAFTNGTAISQPTNTGSAVISTSDTTLSSSVVSLNTTSLTTVAAPLQTGATSALVSSLASGITNTGLTSLSVISSGSAQPNSSTTLSVDQPPFSTGASSSSIHFCFESSGCHSPGYSNITLPHYASSILAHTTATYRPPITTGYANKPSSSLGYNSSQPSLGTVTLPPTTVHETQLVTKTVTGVITTTQTCVLCEGGYTTKIRTVSYPVTLHRTELVTTHEVSTTTLTKDCSKCPGGFTTYEEVTSCPVTSVQKPSSWILPHPTQSYWSKPQSPTGSHYRPLISTGVTNRPSPRTSVVTKTSSACLTLPCESRKCTGSTTSWSTGATEYTHKITPSLSSCPPTYTEKTKTIVSTTTDYNCTKCSTKPTIGVYTTTSCETWTIPASNTWVYYPTPSSSPVQSLSSSAVWFNSTSVAKRPTASTSLTTSPPQYTTSTIWATSCQTITSCPLSKPVCSSPSVVITTHSTVVSTTVCPVLPSATPSYTLSTNTTLTHFTTETHKVTRTEHVTKSKPASSSDVFSNQPSSKSESHSVLSPPSSIPETTPPSASPVSPTHPAESKPTETPSSSKPAESKPSVSSAPQPTPSVSQVSTVSQPSVSHSASSPVSPVQPSSTESVETQSISKPVGSKSSVESKAPVETKPSVSMNPPVESKHPAPTTPAQSSPVQPTSPLATPCTSCESAPSVPAEPSLLSASTLLVTSAPVQTSSSFSKSTKTSKASGPSPTISSEPSTAVPSGPDETEEPSGSASPSLPNLESAAASFNAETFSKVVYLLLALIVATVSL</sequence>
<proteinExistence type="predicted"/>
<accession>A0A9P4Q7C6</accession>
<feature type="compositionally biased region" description="Polar residues" evidence="1">
    <location>
        <begin position="2072"/>
        <end position="2084"/>
    </location>
</feature>
<organism evidence="2 3">
    <name type="scientific">Polychaeton citri CBS 116435</name>
    <dbReference type="NCBI Taxonomy" id="1314669"/>
    <lineage>
        <taxon>Eukaryota</taxon>
        <taxon>Fungi</taxon>
        <taxon>Dikarya</taxon>
        <taxon>Ascomycota</taxon>
        <taxon>Pezizomycotina</taxon>
        <taxon>Dothideomycetes</taxon>
        <taxon>Dothideomycetidae</taxon>
        <taxon>Capnodiales</taxon>
        <taxon>Capnodiaceae</taxon>
        <taxon>Polychaeton</taxon>
    </lineage>
</organism>
<protein>
    <submittedName>
        <fullName evidence="2">Uncharacterized protein</fullName>
    </submittedName>
</protein>